<dbReference type="Pfam" id="PF02482">
    <property type="entry name" value="Ribosomal_S30AE"/>
    <property type="match status" value="1"/>
</dbReference>
<dbReference type="HOGENOM" id="CLU_112793_1_0_4"/>
<dbReference type="OrthoDB" id="9154103at2"/>
<accession>K1JSB0</accession>
<comment type="caution">
    <text evidence="1">The sequence shown here is derived from an EMBL/GenBank/DDBJ whole genome shotgun (WGS) entry which is preliminary data.</text>
</comment>
<reference evidence="1 2" key="1">
    <citation type="submission" date="2012-05" db="EMBL/GenBank/DDBJ databases">
        <title>The Genome Sequence of Sutterella wadsworthensis 2_1_59BFAA.</title>
        <authorList>
            <consortium name="The Broad Institute Genome Sequencing Platform"/>
            <person name="Earl A."/>
            <person name="Ward D."/>
            <person name="Feldgarden M."/>
            <person name="Gevers D."/>
            <person name="Daigneault M."/>
            <person name="Strauss J."/>
            <person name="Allen-Vercoe E."/>
            <person name="Walker B."/>
            <person name="Young S.K."/>
            <person name="Zeng Q."/>
            <person name="Gargeya S."/>
            <person name="Fitzgerald M."/>
            <person name="Haas B."/>
            <person name="Abouelleil A."/>
            <person name="Alvarado L."/>
            <person name="Arachchi H.M."/>
            <person name="Berlin A.M."/>
            <person name="Chapman S.B."/>
            <person name="Goldberg J."/>
            <person name="Griggs A."/>
            <person name="Gujja S."/>
            <person name="Hansen M."/>
            <person name="Howarth C."/>
            <person name="Imamovic A."/>
            <person name="Larimer J."/>
            <person name="McCowen C."/>
            <person name="Montmayeur A."/>
            <person name="Murphy C."/>
            <person name="Neiman D."/>
            <person name="Pearson M."/>
            <person name="Priest M."/>
            <person name="Roberts A."/>
            <person name="Saif S."/>
            <person name="Shea T."/>
            <person name="Sisk P."/>
            <person name="Sykes S."/>
            <person name="Wortman J."/>
            <person name="Nusbaum C."/>
            <person name="Birren B."/>
        </authorList>
    </citation>
    <scope>NUCLEOTIDE SEQUENCE [LARGE SCALE GENOMIC DNA]</scope>
    <source>
        <strain evidence="1 2">2_1_59BFAA</strain>
    </source>
</reference>
<dbReference type="PATRIC" id="fig|742823.3.peg.1621"/>
<gene>
    <name evidence="1" type="ORF">HMPREF9465_01629</name>
</gene>
<dbReference type="AlphaFoldDB" id="K1JSB0"/>
<sequence length="101" mass="11341">MPQSLQIVFHGINRSPAVETAVTEKVEALRRFDNQLGACKVTVSQEGHQTMGAFTIRIDLMASGQELIVNRTNMDVMAALNEAFDTVRRSVKEEAEKRRNH</sequence>
<protein>
    <submittedName>
        <fullName evidence="1">Ribosomal subunit interface protein</fullName>
    </submittedName>
</protein>
<dbReference type="SUPFAM" id="SSF69754">
    <property type="entry name" value="Ribosome binding protein Y (YfiA homologue)"/>
    <property type="match status" value="1"/>
</dbReference>
<organism evidence="1 2">
    <name type="scientific">Sutterella wadsworthensis 2_1_59BFAA</name>
    <dbReference type="NCBI Taxonomy" id="742823"/>
    <lineage>
        <taxon>Bacteria</taxon>
        <taxon>Pseudomonadati</taxon>
        <taxon>Pseudomonadota</taxon>
        <taxon>Betaproteobacteria</taxon>
        <taxon>Burkholderiales</taxon>
        <taxon>Sutterellaceae</taxon>
        <taxon>Sutterella</taxon>
    </lineage>
</organism>
<evidence type="ECO:0000313" key="1">
    <source>
        <dbReference type="EMBL" id="EKB30582.1"/>
    </source>
</evidence>
<evidence type="ECO:0000313" key="2">
    <source>
        <dbReference type="Proteomes" id="UP000005835"/>
    </source>
</evidence>
<dbReference type="eggNOG" id="COG1544">
    <property type="taxonomic scope" value="Bacteria"/>
</dbReference>
<dbReference type="EMBL" id="ADMG01000037">
    <property type="protein sequence ID" value="EKB30582.1"/>
    <property type="molecule type" value="Genomic_DNA"/>
</dbReference>
<dbReference type="InterPro" id="IPR003489">
    <property type="entry name" value="RHF/RaiA"/>
</dbReference>
<dbReference type="STRING" id="742823.HMPREF9465_01629"/>
<keyword evidence="2" id="KW-1185">Reference proteome</keyword>
<proteinExistence type="predicted"/>
<dbReference type="RefSeq" id="WP_005435907.1">
    <property type="nucleotide sequence ID" value="NZ_JH815518.1"/>
</dbReference>
<name>K1JSB0_9BURK</name>
<dbReference type="Gene3D" id="3.30.160.100">
    <property type="entry name" value="Ribosome hibernation promotion factor-like"/>
    <property type="match status" value="1"/>
</dbReference>
<dbReference type="Proteomes" id="UP000005835">
    <property type="component" value="Unassembled WGS sequence"/>
</dbReference>
<dbReference type="InterPro" id="IPR036567">
    <property type="entry name" value="RHF-like"/>
</dbReference>